<dbReference type="InterPro" id="IPR051453">
    <property type="entry name" value="MBL_Glyoxalase_II"/>
</dbReference>
<comment type="cofactor">
    <cofactor evidence="1">
        <name>Zn(2+)</name>
        <dbReference type="ChEBI" id="CHEBI:29105"/>
    </cofactor>
</comment>
<keyword evidence="7" id="KW-1185">Reference proteome</keyword>
<evidence type="ECO:0000256" key="1">
    <source>
        <dbReference type="ARBA" id="ARBA00001947"/>
    </source>
</evidence>
<reference evidence="6 7" key="1">
    <citation type="submission" date="2021-08" db="EMBL/GenBank/DDBJ databases">
        <title>Draft genome sequence of Mycolicibacterium sp. NGTWS1702 strain.</title>
        <authorList>
            <person name="Matsumoto M."/>
            <person name="Tang B.C.C."/>
            <person name="Machida Y."/>
            <person name="Matoyama H."/>
            <person name="Kishihara T."/>
            <person name="Sato S."/>
            <person name="Kondo I."/>
            <person name="Sano M."/>
            <person name="Kato G."/>
        </authorList>
    </citation>
    <scope>NUCLEOTIDE SEQUENCE [LARGE SCALE GENOMIC DNA]</scope>
    <source>
        <strain evidence="6 7">NGTWSNA01</strain>
    </source>
</reference>
<name>A0ABQ4V428_9MYCO</name>
<evidence type="ECO:0000256" key="2">
    <source>
        <dbReference type="ARBA" id="ARBA00022723"/>
    </source>
</evidence>
<dbReference type="Pfam" id="PF00753">
    <property type="entry name" value="Lactamase_B"/>
    <property type="match status" value="1"/>
</dbReference>
<dbReference type="SMART" id="SM00849">
    <property type="entry name" value="Lactamase_B"/>
    <property type="match status" value="1"/>
</dbReference>
<accession>A0ABQ4V428</accession>
<keyword evidence="3 6" id="KW-0378">Hydrolase</keyword>
<proteinExistence type="predicted"/>
<feature type="domain" description="Metallo-beta-lactamase" evidence="5">
    <location>
        <begin position="34"/>
        <end position="230"/>
    </location>
</feature>
<keyword evidence="4" id="KW-0862">Zinc</keyword>
<gene>
    <name evidence="6" type="ORF">NGTWS1702_02130</name>
</gene>
<evidence type="ECO:0000259" key="5">
    <source>
        <dbReference type="SMART" id="SM00849"/>
    </source>
</evidence>
<organism evidence="6 7">
    <name type="scientific">Mycolicibacterium cyprinidarum</name>
    <dbReference type="NCBI Taxonomy" id="2860311"/>
    <lineage>
        <taxon>Bacteria</taxon>
        <taxon>Bacillati</taxon>
        <taxon>Actinomycetota</taxon>
        <taxon>Actinomycetes</taxon>
        <taxon>Mycobacteriales</taxon>
        <taxon>Mycobacteriaceae</taxon>
        <taxon>Mycolicibacterium</taxon>
    </lineage>
</organism>
<evidence type="ECO:0000256" key="3">
    <source>
        <dbReference type="ARBA" id="ARBA00022801"/>
    </source>
</evidence>
<dbReference type="SUPFAM" id="SSF56281">
    <property type="entry name" value="Metallo-hydrolase/oxidoreductase"/>
    <property type="match status" value="1"/>
</dbReference>
<dbReference type="Proteomes" id="UP001060504">
    <property type="component" value="Unassembled WGS sequence"/>
</dbReference>
<dbReference type="InterPro" id="IPR036866">
    <property type="entry name" value="RibonucZ/Hydroxyglut_hydro"/>
</dbReference>
<dbReference type="CDD" id="cd06262">
    <property type="entry name" value="metallo-hydrolase-like_MBL-fold"/>
    <property type="match status" value="1"/>
</dbReference>
<evidence type="ECO:0000313" key="7">
    <source>
        <dbReference type="Proteomes" id="UP001060504"/>
    </source>
</evidence>
<evidence type="ECO:0000313" key="6">
    <source>
        <dbReference type="EMBL" id="GJF08834.1"/>
    </source>
</evidence>
<dbReference type="PANTHER" id="PTHR46233">
    <property type="entry name" value="HYDROXYACYLGLUTATHIONE HYDROLASE GLOC"/>
    <property type="match status" value="1"/>
</dbReference>
<dbReference type="GO" id="GO:0016787">
    <property type="term" value="F:hydrolase activity"/>
    <property type="evidence" value="ECO:0007669"/>
    <property type="project" value="UniProtKB-KW"/>
</dbReference>
<dbReference type="PANTHER" id="PTHR46233:SF3">
    <property type="entry name" value="HYDROXYACYLGLUTATHIONE HYDROLASE GLOC"/>
    <property type="match status" value="1"/>
</dbReference>
<dbReference type="InterPro" id="IPR001279">
    <property type="entry name" value="Metallo-B-lactamas"/>
</dbReference>
<dbReference type="Gene3D" id="3.60.15.10">
    <property type="entry name" value="Ribonuclease Z/Hydroxyacylglutathione hydrolase-like"/>
    <property type="match status" value="1"/>
</dbReference>
<evidence type="ECO:0000256" key="4">
    <source>
        <dbReference type="ARBA" id="ARBA00022833"/>
    </source>
</evidence>
<comment type="caution">
    <text evidence="6">The sequence shown here is derived from an EMBL/GenBank/DDBJ whole genome shotgun (WGS) entry which is preliminary data.</text>
</comment>
<sequence>MLSAGAATLVNSGMTSTWEAGTVLITGFPAGMLACNCYVLASHAGADAIVVDPGQRAMGPLRGILDEHRLTPAAVLLTHGHIDHMWSAQKVADTYGCPVYIHPEDRFMLTDPIKGFAQGLFADVGRLAFGALFREPRQVIELDRDGDKIDVGTITVAVDHTPGHTRGSVVFRVDGDVQSGSESFAFTGDTLFRQAVGRTDLFGGSGRDLLQSIVTKLLVLDDDTLVLPGHGERTTIGAERRTNPFLAGLTQ</sequence>
<keyword evidence="2" id="KW-0479">Metal-binding</keyword>
<dbReference type="EMBL" id="BPRH01000246">
    <property type="protein sequence ID" value="GJF08834.1"/>
    <property type="molecule type" value="Genomic_DNA"/>
</dbReference>
<protein>
    <submittedName>
        <fullName evidence="6">MBL fold hydrolase</fullName>
    </submittedName>
</protein>